<comment type="caution">
    <text evidence="3">The sequence shown here is derived from an EMBL/GenBank/DDBJ whole genome shotgun (WGS) entry which is preliminary data.</text>
</comment>
<comment type="caution">
    <text evidence="1">Lacks conserved residue(s) required for the propagation of feature annotation.</text>
</comment>
<feature type="non-terminal residue" evidence="3">
    <location>
        <position position="1"/>
    </location>
</feature>
<dbReference type="Gene3D" id="3.40.50.2300">
    <property type="match status" value="1"/>
</dbReference>
<dbReference type="InterPro" id="IPR001789">
    <property type="entry name" value="Sig_transdc_resp-reg_receiver"/>
</dbReference>
<organism evidence="3 4">
    <name type="scientific">Burkholderia territorii</name>
    <dbReference type="NCBI Taxonomy" id="1503055"/>
    <lineage>
        <taxon>Bacteria</taxon>
        <taxon>Pseudomonadati</taxon>
        <taxon>Pseudomonadota</taxon>
        <taxon>Betaproteobacteria</taxon>
        <taxon>Burkholderiales</taxon>
        <taxon>Burkholderiaceae</taxon>
        <taxon>Burkholderia</taxon>
        <taxon>Burkholderia cepacia complex</taxon>
    </lineage>
</organism>
<dbReference type="EMBL" id="VZOL01000968">
    <property type="protein sequence ID" value="KAB0645159.1"/>
    <property type="molecule type" value="Genomic_DNA"/>
</dbReference>
<dbReference type="InterPro" id="IPR011006">
    <property type="entry name" value="CheY-like_superfamily"/>
</dbReference>
<dbReference type="GO" id="GO:0000160">
    <property type="term" value="P:phosphorelay signal transduction system"/>
    <property type="evidence" value="ECO:0007669"/>
    <property type="project" value="InterPro"/>
</dbReference>
<evidence type="ECO:0000259" key="2">
    <source>
        <dbReference type="PROSITE" id="PS50110"/>
    </source>
</evidence>
<dbReference type="Proteomes" id="UP000473571">
    <property type="component" value="Unassembled WGS sequence"/>
</dbReference>
<sequence length="47" mass="5127">RVLAVTAHAGLADERRALEAGFDGYLCKPVDVRELAHKIAHVTKRDG</sequence>
<reference evidence="3 4" key="1">
    <citation type="submission" date="2019-09" db="EMBL/GenBank/DDBJ databases">
        <title>Draft genome sequences of 48 bacterial type strains from the CCUG.</title>
        <authorList>
            <person name="Tunovic T."/>
            <person name="Pineiro-Iglesias B."/>
            <person name="Unosson C."/>
            <person name="Inganas E."/>
            <person name="Ohlen M."/>
            <person name="Cardew S."/>
            <person name="Jensie-Markopoulos S."/>
            <person name="Salva-Serra F."/>
            <person name="Jaen-Luchoro D."/>
            <person name="Karlsson R."/>
            <person name="Svensson-Stadler L."/>
            <person name="Chun J."/>
            <person name="Moore E."/>
        </authorList>
    </citation>
    <scope>NUCLEOTIDE SEQUENCE [LARGE SCALE GENOMIC DNA]</scope>
    <source>
        <strain evidence="3 4">CCUG 65687</strain>
    </source>
</reference>
<gene>
    <name evidence="3" type="ORF">F7R13_32405</name>
</gene>
<dbReference type="PROSITE" id="PS50110">
    <property type="entry name" value="RESPONSE_REGULATORY"/>
    <property type="match status" value="1"/>
</dbReference>
<accession>A0A6L3N7Z2</accession>
<evidence type="ECO:0000313" key="3">
    <source>
        <dbReference type="EMBL" id="KAB0645159.1"/>
    </source>
</evidence>
<dbReference type="AlphaFoldDB" id="A0A6L3N7Z2"/>
<protein>
    <submittedName>
        <fullName evidence="3">Response regulator</fullName>
    </submittedName>
</protein>
<evidence type="ECO:0000313" key="4">
    <source>
        <dbReference type="Proteomes" id="UP000473571"/>
    </source>
</evidence>
<evidence type="ECO:0000256" key="1">
    <source>
        <dbReference type="PROSITE-ProRule" id="PRU00169"/>
    </source>
</evidence>
<name>A0A6L3N7Z2_9BURK</name>
<dbReference type="SUPFAM" id="SSF52172">
    <property type="entry name" value="CheY-like"/>
    <property type="match status" value="1"/>
</dbReference>
<feature type="domain" description="Response regulatory" evidence="2">
    <location>
        <begin position="1"/>
        <end position="43"/>
    </location>
</feature>
<proteinExistence type="predicted"/>